<dbReference type="RefSeq" id="WP_088873264.1">
    <property type="nucleotide sequence ID" value="NZ_CP022111.1"/>
</dbReference>
<dbReference type="EC" id="2.3.3.16" evidence="3"/>
<comment type="similarity">
    <text evidence="2">Belongs to the citrate synthase family.</text>
</comment>
<protein>
    <recommendedName>
        <fullName evidence="3">citrate synthase (unknown stereospecificity)</fullName>
        <ecNumber evidence="3">2.3.3.16</ecNumber>
    </recommendedName>
</protein>
<dbReference type="GO" id="GO:0005829">
    <property type="term" value="C:cytosol"/>
    <property type="evidence" value="ECO:0007669"/>
    <property type="project" value="TreeGrafter"/>
</dbReference>
<evidence type="ECO:0000313" key="6">
    <source>
        <dbReference type="Proteomes" id="UP000197153"/>
    </source>
</evidence>
<dbReference type="AlphaFoldDB" id="A0A248JVG7"/>
<keyword evidence="5" id="KW-0456">Lyase</keyword>
<evidence type="ECO:0000256" key="4">
    <source>
        <dbReference type="ARBA" id="ARBA00022679"/>
    </source>
</evidence>
<dbReference type="Proteomes" id="UP000197153">
    <property type="component" value="Chromosome 2"/>
</dbReference>
<dbReference type="NCBIfam" id="NF004868">
    <property type="entry name" value="PRK06224.1-5"/>
    <property type="match status" value="1"/>
</dbReference>
<proteinExistence type="inferred from homology"/>
<dbReference type="GO" id="GO:0016829">
    <property type="term" value="F:lyase activity"/>
    <property type="evidence" value="ECO:0007669"/>
    <property type="project" value="UniProtKB-KW"/>
</dbReference>
<reference evidence="5 6" key="1">
    <citation type="submission" date="2017-06" db="EMBL/GenBank/DDBJ databases">
        <title>Complete genome sequence of Nitrospirillum amazonense strain CBAmC, an endophytic nitrogen-fixing and plant growth-promoting bacterium, isolated from sugarcane.</title>
        <authorList>
            <person name="Schwab S."/>
            <person name="dos Santos Teixeira K.R."/>
            <person name="Simoes Araujo J.L."/>
            <person name="Soares Vidal M."/>
            <person name="Borges de Freitas H.R."/>
            <person name="Rivello Crivelaro A.L."/>
            <person name="Bueno de Camargo Nunes A."/>
            <person name="dos Santos C.M."/>
            <person name="Palmeira da Silva Rosa D."/>
            <person name="da Silva Padilha D."/>
            <person name="da Silva E."/>
            <person name="Araujo Terra L."/>
            <person name="Soares Mendes V."/>
            <person name="Farinelli L."/>
            <person name="Magalhaes Cruz L."/>
            <person name="Baldani J.I."/>
        </authorList>
    </citation>
    <scope>NUCLEOTIDE SEQUENCE [LARGE SCALE GENOMIC DNA]</scope>
    <source>
        <strain evidence="5 6">CBAmC</strain>
    </source>
</reference>
<dbReference type="GO" id="GO:0036440">
    <property type="term" value="F:citrate synthase activity"/>
    <property type="evidence" value="ECO:0007669"/>
    <property type="project" value="UniProtKB-EC"/>
</dbReference>
<dbReference type="SUPFAM" id="SSF48256">
    <property type="entry name" value="Citrate synthase"/>
    <property type="match status" value="1"/>
</dbReference>
<evidence type="ECO:0000256" key="3">
    <source>
        <dbReference type="ARBA" id="ARBA00012972"/>
    </source>
</evidence>
<dbReference type="CDD" id="cd06100">
    <property type="entry name" value="CCL_ACL-C"/>
    <property type="match status" value="1"/>
</dbReference>
<dbReference type="Gene3D" id="1.10.580.10">
    <property type="entry name" value="Citrate Synthase, domain 1"/>
    <property type="match status" value="1"/>
</dbReference>
<dbReference type="InterPro" id="IPR016143">
    <property type="entry name" value="Citrate_synth-like_sm_a-sub"/>
</dbReference>
<dbReference type="Pfam" id="PF00285">
    <property type="entry name" value="Citrate_synt"/>
    <property type="match status" value="1"/>
</dbReference>
<comment type="pathway">
    <text evidence="1">Carbohydrate metabolism; tricarboxylic acid cycle; isocitrate from oxaloacetate: step 1/2.</text>
</comment>
<dbReference type="GO" id="GO:0006099">
    <property type="term" value="P:tricarboxylic acid cycle"/>
    <property type="evidence" value="ECO:0007669"/>
    <property type="project" value="UniProtKB-UniPathway"/>
</dbReference>
<evidence type="ECO:0000256" key="2">
    <source>
        <dbReference type="ARBA" id="ARBA00010566"/>
    </source>
</evidence>
<evidence type="ECO:0000313" key="5">
    <source>
        <dbReference type="EMBL" id="ASG22713.1"/>
    </source>
</evidence>
<dbReference type="InterPro" id="IPR002020">
    <property type="entry name" value="Citrate_synthase"/>
</dbReference>
<keyword evidence="6" id="KW-1185">Reference proteome</keyword>
<dbReference type="PANTHER" id="PTHR11739:SF4">
    <property type="entry name" value="CITRATE SYNTHASE, PEROXISOMAL"/>
    <property type="match status" value="1"/>
</dbReference>
<keyword evidence="4" id="KW-0808">Transferase</keyword>
<organism evidence="5 6">
    <name type="scientific">Nitrospirillum viridazoti CBAmc</name>
    <dbReference type="NCBI Taxonomy" id="1441467"/>
    <lineage>
        <taxon>Bacteria</taxon>
        <taxon>Pseudomonadati</taxon>
        <taxon>Pseudomonadota</taxon>
        <taxon>Alphaproteobacteria</taxon>
        <taxon>Rhodospirillales</taxon>
        <taxon>Azospirillaceae</taxon>
        <taxon>Nitrospirillum</taxon>
        <taxon>Nitrospirillum viridazoti</taxon>
    </lineage>
</organism>
<sequence length="270" mass="28129">MKIGPDTTPTTAISGSNAETIIVRGHDLVQDLIGTVSFTDHVWLLVCGTLPSPEQRRVLDAALVAIAEHGLVPSVQAARMTLAAAPEALQGAVAAGLLGCGSVILGSAEAAGRFQSQVLDVARGNDGDLDAAITATVRAYRAEKRAIPGYGHPLHKDGDPRALRLFTLAEEASLAGPHMEVARRAEHLLPDLVGKPLKMNVSAAIPAVLLDAGFPLLAVKGVPLLARTASLVAHLLEEQRHPIGFRMSHAASGAIRYDGPAPDGFVADEN</sequence>
<name>A0A248JVG7_9PROT</name>
<dbReference type="GO" id="GO:0005975">
    <property type="term" value="P:carbohydrate metabolic process"/>
    <property type="evidence" value="ECO:0007669"/>
    <property type="project" value="TreeGrafter"/>
</dbReference>
<dbReference type="KEGG" id="nao:Y958_17515"/>
<dbReference type="InterPro" id="IPR036969">
    <property type="entry name" value="Citrate_synthase_sf"/>
</dbReference>
<dbReference type="InterPro" id="IPR016142">
    <property type="entry name" value="Citrate_synth-like_lrg_a-sub"/>
</dbReference>
<dbReference type="Gene3D" id="1.10.230.10">
    <property type="entry name" value="Cytochrome P450-Terp, domain 2"/>
    <property type="match status" value="1"/>
</dbReference>
<accession>A0A248JVG7</accession>
<dbReference type="EMBL" id="CP022111">
    <property type="protein sequence ID" value="ASG22713.1"/>
    <property type="molecule type" value="Genomic_DNA"/>
</dbReference>
<evidence type="ECO:0000256" key="1">
    <source>
        <dbReference type="ARBA" id="ARBA00004751"/>
    </source>
</evidence>
<dbReference type="PANTHER" id="PTHR11739">
    <property type="entry name" value="CITRATE SYNTHASE"/>
    <property type="match status" value="1"/>
</dbReference>
<dbReference type="UniPathway" id="UPA00223">
    <property type="reaction ID" value="UER00717"/>
</dbReference>
<gene>
    <name evidence="5" type="ORF">Y958_17515</name>
</gene>